<dbReference type="STRING" id="51028.A0A0N4V9T4"/>
<evidence type="ECO:0000259" key="2">
    <source>
        <dbReference type="SMART" id="SM01140"/>
    </source>
</evidence>
<keyword evidence="1" id="KW-0812">Transmembrane</keyword>
<dbReference type="GO" id="GO:0030036">
    <property type="term" value="P:actin cytoskeleton organization"/>
    <property type="evidence" value="ECO:0007669"/>
    <property type="project" value="InterPro"/>
</dbReference>
<dbReference type="GO" id="GO:0003779">
    <property type="term" value="F:actin binding"/>
    <property type="evidence" value="ECO:0007669"/>
    <property type="project" value="InterPro"/>
</dbReference>
<dbReference type="Gene3D" id="1.25.10.10">
    <property type="entry name" value="Leucine-rich Repeat Variant"/>
    <property type="match status" value="1"/>
</dbReference>
<feature type="domain" description="Formin GTPase-binding" evidence="2">
    <location>
        <begin position="4"/>
        <end position="138"/>
    </location>
</feature>
<dbReference type="Proteomes" id="UP000274131">
    <property type="component" value="Unassembled WGS sequence"/>
</dbReference>
<evidence type="ECO:0000313" key="4">
    <source>
        <dbReference type="Proteomes" id="UP000274131"/>
    </source>
</evidence>
<protein>
    <submittedName>
        <fullName evidence="5">Drf_GBD domain-containing protein</fullName>
    </submittedName>
</protein>
<dbReference type="SMART" id="SM01140">
    <property type="entry name" value="Drf_GBD"/>
    <property type="match status" value="1"/>
</dbReference>
<dbReference type="OrthoDB" id="1104827at2759"/>
<reference evidence="3 4" key="2">
    <citation type="submission" date="2018-10" db="EMBL/GenBank/DDBJ databases">
        <authorList>
            <consortium name="Pathogen Informatics"/>
        </authorList>
    </citation>
    <scope>NUCLEOTIDE SEQUENCE [LARGE SCALE GENOMIC DNA]</scope>
</reference>
<evidence type="ECO:0000256" key="1">
    <source>
        <dbReference type="SAM" id="Phobius"/>
    </source>
</evidence>
<dbReference type="InterPro" id="IPR016024">
    <property type="entry name" value="ARM-type_fold"/>
</dbReference>
<dbReference type="AlphaFoldDB" id="A0A0N4V9T4"/>
<proteinExistence type="predicted"/>
<gene>
    <name evidence="3" type="ORF">EVEC_LOCUS6728</name>
</gene>
<dbReference type="InterPro" id="IPR011989">
    <property type="entry name" value="ARM-like"/>
</dbReference>
<dbReference type="WBParaSite" id="EVEC_0000720701-mRNA-1">
    <property type="protein sequence ID" value="EVEC_0000720701-mRNA-1"/>
    <property type="gene ID" value="EVEC_0000720701"/>
</dbReference>
<dbReference type="GO" id="GO:0031267">
    <property type="term" value="F:small GTPase binding"/>
    <property type="evidence" value="ECO:0007669"/>
    <property type="project" value="InterPro"/>
</dbReference>
<evidence type="ECO:0000313" key="3">
    <source>
        <dbReference type="EMBL" id="VDD91977.1"/>
    </source>
</evidence>
<reference evidence="5" key="1">
    <citation type="submission" date="2017-02" db="UniProtKB">
        <authorList>
            <consortium name="WormBaseParasite"/>
        </authorList>
    </citation>
    <scope>IDENTIFICATION</scope>
</reference>
<feature type="transmembrane region" description="Helical" evidence="1">
    <location>
        <begin position="117"/>
        <end position="136"/>
    </location>
</feature>
<dbReference type="Pfam" id="PF06371">
    <property type="entry name" value="Drf_GBD"/>
    <property type="match status" value="1"/>
</dbReference>
<sequence>MLYDQPLEKKRLMLTEQSIVRSKYEIGDFKSCAEYVQILKSLESSFLEDDVTLSHLEALAVSLRTQSHSFVQKFVESDGVESLRSVLEQCRNRSSRDFQAVAILHCFKALLNSSVGYFFLLLCITAITAVTINAVLSML</sequence>
<keyword evidence="1" id="KW-1133">Transmembrane helix</keyword>
<dbReference type="InterPro" id="IPR010473">
    <property type="entry name" value="GTPase-bd"/>
</dbReference>
<organism evidence="5">
    <name type="scientific">Enterobius vermicularis</name>
    <name type="common">Human pinworm</name>
    <dbReference type="NCBI Taxonomy" id="51028"/>
    <lineage>
        <taxon>Eukaryota</taxon>
        <taxon>Metazoa</taxon>
        <taxon>Ecdysozoa</taxon>
        <taxon>Nematoda</taxon>
        <taxon>Chromadorea</taxon>
        <taxon>Rhabditida</taxon>
        <taxon>Spirurina</taxon>
        <taxon>Oxyuridomorpha</taxon>
        <taxon>Oxyuroidea</taxon>
        <taxon>Oxyuridae</taxon>
        <taxon>Enterobius</taxon>
    </lineage>
</organism>
<evidence type="ECO:0000313" key="5">
    <source>
        <dbReference type="WBParaSite" id="EVEC_0000720701-mRNA-1"/>
    </source>
</evidence>
<keyword evidence="1" id="KW-0472">Membrane</keyword>
<dbReference type="SUPFAM" id="SSF48371">
    <property type="entry name" value="ARM repeat"/>
    <property type="match status" value="1"/>
</dbReference>
<name>A0A0N4V9T4_ENTVE</name>
<dbReference type="EMBL" id="UXUI01008624">
    <property type="protein sequence ID" value="VDD91977.1"/>
    <property type="molecule type" value="Genomic_DNA"/>
</dbReference>
<keyword evidence="4" id="KW-1185">Reference proteome</keyword>
<accession>A0A0N4V9T4</accession>